<reference evidence="1 2" key="1">
    <citation type="submission" date="2016-04" db="EMBL/GenBank/DDBJ databases">
        <title>Genome sequence of Methanobrevibacter cuticularis DSM 11139.</title>
        <authorList>
            <person name="Poehlein A."/>
            <person name="Seedorf H."/>
            <person name="Daniel R."/>
        </authorList>
    </citation>
    <scope>NUCLEOTIDE SEQUENCE [LARGE SCALE GENOMIC DNA]</scope>
    <source>
        <strain evidence="1 2">DSM 11139</strain>
    </source>
</reference>
<evidence type="ECO:0000313" key="1">
    <source>
        <dbReference type="EMBL" id="KZX16444.1"/>
    </source>
</evidence>
<dbReference type="AlphaFoldDB" id="A0A166EAD7"/>
<gene>
    <name evidence="1" type="ORF">MBCUT_08300</name>
</gene>
<evidence type="ECO:0000313" key="2">
    <source>
        <dbReference type="Proteomes" id="UP000077275"/>
    </source>
</evidence>
<comment type="caution">
    <text evidence="1">The sequence shown here is derived from an EMBL/GenBank/DDBJ whole genome shotgun (WGS) entry which is preliminary data.</text>
</comment>
<protein>
    <submittedName>
        <fullName evidence="1">Uncharacterized protein</fullName>
    </submittedName>
</protein>
<organism evidence="1 2">
    <name type="scientific">Methanobrevibacter cuticularis</name>
    <dbReference type="NCBI Taxonomy" id="47311"/>
    <lineage>
        <taxon>Archaea</taxon>
        <taxon>Methanobacteriati</taxon>
        <taxon>Methanobacteriota</taxon>
        <taxon>Methanomada group</taxon>
        <taxon>Methanobacteria</taxon>
        <taxon>Methanobacteriales</taxon>
        <taxon>Methanobacteriaceae</taxon>
        <taxon>Methanobrevibacter</taxon>
    </lineage>
</organism>
<proteinExistence type="predicted"/>
<sequence length="126" mass="14701">MIHIRLKMSIKLWKLNNKELLTTVYFDFYPSSYINFSSDGKYLIVGFFVFKLENIEKGIAIVTPIYELDKNISLKCIYCNEEFNINEEDLGSIIKCFKCSKKLNVNSFTGNKKQKKGFLSKLFGKK</sequence>
<dbReference type="PATRIC" id="fig|47311.3.peg.915"/>
<dbReference type="Proteomes" id="UP000077275">
    <property type="component" value="Unassembled WGS sequence"/>
</dbReference>
<keyword evidence="2" id="KW-1185">Reference proteome</keyword>
<dbReference type="STRING" id="47311.MBCUT_08300"/>
<dbReference type="EMBL" id="LWMW01000092">
    <property type="protein sequence ID" value="KZX16444.1"/>
    <property type="molecule type" value="Genomic_DNA"/>
</dbReference>
<accession>A0A166EAD7</accession>
<name>A0A166EAD7_9EURY</name>